<dbReference type="STRING" id="157652.A0A371E379"/>
<dbReference type="SUPFAM" id="SSF56672">
    <property type="entry name" value="DNA/RNA polymerases"/>
    <property type="match status" value="1"/>
</dbReference>
<organism evidence="1 2">
    <name type="scientific">Mucuna pruriens</name>
    <name type="common">Velvet bean</name>
    <name type="synonym">Dolichos pruriens</name>
    <dbReference type="NCBI Taxonomy" id="157652"/>
    <lineage>
        <taxon>Eukaryota</taxon>
        <taxon>Viridiplantae</taxon>
        <taxon>Streptophyta</taxon>
        <taxon>Embryophyta</taxon>
        <taxon>Tracheophyta</taxon>
        <taxon>Spermatophyta</taxon>
        <taxon>Magnoliopsida</taxon>
        <taxon>eudicotyledons</taxon>
        <taxon>Gunneridae</taxon>
        <taxon>Pentapetalae</taxon>
        <taxon>rosids</taxon>
        <taxon>fabids</taxon>
        <taxon>Fabales</taxon>
        <taxon>Fabaceae</taxon>
        <taxon>Papilionoideae</taxon>
        <taxon>50 kb inversion clade</taxon>
        <taxon>NPAAA clade</taxon>
        <taxon>indigoferoid/millettioid clade</taxon>
        <taxon>Phaseoleae</taxon>
        <taxon>Mucuna</taxon>
    </lineage>
</organism>
<proteinExistence type="predicted"/>
<protein>
    <recommendedName>
        <fullName evidence="3">Retrovirus-related Pol polyprotein from transposon opus</fullName>
    </recommendedName>
</protein>
<reference evidence="1" key="1">
    <citation type="submission" date="2018-05" db="EMBL/GenBank/DDBJ databases">
        <title>Draft genome of Mucuna pruriens seed.</title>
        <authorList>
            <person name="Nnadi N.E."/>
            <person name="Vos R."/>
            <person name="Hasami M.H."/>
            <person name="Devisetty U.K."/>
            <person name="Aguiy J.C."/>
        </authorList>
    </citation>
    <scope>NUCLEOTIDE SEQUENCE [LARGE SCALE GENOMIC DNA]</scope>
    <source>
        <strain evidence="1">JCA_2017</strain>
    </source>
</reference>
<dbReference type="InterPro" id="IPR043128">
    <property type="entry name" value="Rev_trsase/Diguanyl_cyclase"/>
</dbReference>
<sequence length="187" mass="21896">MFNITNLAQVFNEMHWYNMCLNLEKCTFRVKGGKYLGFMLIDHDIEANPDKCKVIMNMHSPQTIKEVQRLTRRITLLSRFLPKSFEKAKTPLNKSWYKRSTNTKTRSISSTESSKEKKRCMIAWSMELSKLGLQYKAKGLLRAQCLSNFVVELSNQPKKKEKCQILFNDGSTNNRGEWSQNHFKSTR</sequence>
<evidence type="ECO:0000313" key="2">
    <source>
        <dbReference type="Proteomes" id="UP000257109"/>
    </source>
</evidence>
<dbReference type="Proteomes" id="UP000257109">
    <property type="component" value="Unassembled WGS sequence"/>
</dbReference>
<keyword evidence="2" id="KW-1185">Reference proteome</keyword>
<evidence type="ECO:0008006" key="3">
    <source>
        <dbReference type="Google" id="ProtNLM"/>
    </source>
</evidence>
<dbReference type="Gene3D" id="3.30.70.270">
    <property type="match status" value="1"/>
</dbReference>
<comment type="caution">
    <text evidence="1">The sequence shown here is derived from an EMBL/GenBank/DDBJ whole genome shotgun (WGS) entry which is preliminary data.</text>
</comment>
<gene>
    <name evidence="1" type="ORF">CR513_61350</name>
</gene>
<feature type="non-terminal residue" evidence="1">
    <location>
        <position position="1"/>
    </location>
</feature>
<dbReference type="OrthoDB" id="101614at2759"/>
<accession>A0A371E379</accession>
<name>A0A371E379_MUCPR</name>
<evidence type="ECO:0000313" key="1">
    <source>
        <dbReference type="EMBL" id="RDX60500.1"/>
    </source>
</evidence>
<dbReference type="InterPro" id="IPR043502">
    <property type="entry name" value="DNA/RNA_pol_sf"/>
</dbReference>
<dbReference type="AlphaFoldDB" id="A0A371E379"/>
<dbReference type="EMBL" id="QJKJ01016824">
    <property type="protein sequence ID" value="RDX60500.1"/>
    <property type="molecule type" value="Genomic_DNA"/>
</dbReference>